<accession>A0A8J5VTY7</accession>
<dbReference type="AlphaFoldDB" id="A0A8J5VTY7"/>
<evidence type="ECO:0000256" key="1">
    <source>
        <dbReference type="SAM" id="MobiDB-lite"/>
    </source>
</evidence>
<keyword evidence="3" id="KW-1185">Reference proteome</keyword>
<evidence type="ECO:0000313" key="3">
    <source>
        <dbReference type="Proteomes" id="UP000729402"/>
    </source>
</evidence>
<proteinExistence type="predicted"/>
<feature type="region of interest" description="Disordered" evidence="1">
    <location>
        <begin position="73"/>
        <end position="135"/>
    </location>
</feature>
<feature type="compositionally biased region" description="Polar residues" evidence="1">
    <location>
        <begin position="9"/>
        <end position="18"/>
    </location>
</feature>
<dbReference type="Proteomes" id="UP000729402">
    <property type="component" value="Unassembled WGS sequence"/>
</dbReference>
<name>A0A8J5VTY7_ZIZPA</name>
<sequence length="135" mass="13793">MGKSKQVCVRSTTNTSSDPWLPPFPHPPPLVLLKGGWCWLLPLPPPPPAVGVIITVILSSVANVVAVLLPPVTAPSPVPGEAGGQRSVTASSPPSLAGPTGGPGVSGSPHGSNSHARIPAIRGKIRTQKSWSDQQ</sequence>
<comment type="caution">
    <text evidence="2">The sequence shown here is derived from an EMBL/GenBank/DDBJ whole genome shotgun (WGS) entry which is preliminary data.</text>
</comment>
<evidence type="ECO:0000313" key="2">
    <source>
        <dbReference type="EMBL" id="KAG8071581.1"/>
    </source>
</evidence>
<protein>
    <submittedName>
        <fullName evidence="2">Uncharacterized protein</fullName>
    </submittedName>
</protein>
<reference evidence="2" key="1">
    <citation type="journal article" date="2021" name="bioRxiv">
        <title>Whole Genome Assembly and Annotation of Northern Wild Rice, Zizania palustris L., Supports a Whole Genome Duplication in the Zizania Genus.</title>
        <authorList>
            <person name="Haas M."/>
            <person name="Kono T."/>
            <person name="Macchietto M."/>
            <person name="Millas R."/>
            <person name="McGilp L."/>
            <person name="Shao M."/>
            <person name="Duquette J."/>
            <person name="Hirsch C.N."/>
            <person name="Kimball J."/>
        </authorList>
    </citation>
    <scope>NUCLEOTIDE SEQUENCE</scope>
    <source>
        <tissue evidence="2">Fresh leaf tissue</tissue>
    </source>
</reference>
<dbReference type="EMBL" id="JAAALK010000283">
    <property type="protein sequence ID" value="KAG8071581.1"/>
    <property type="molecule type" value="Genomic_DNA"/>
</dbReference>
<feature type="region of interest" description="Disordered" evidence="1">
    <location>
        <begin position="1"/>
        <end position="21"/>
    </location>
</feature>
<organism evidence="2 3">
    <name type="scientific">Zizania palustris</name>
    <name type="common">Northern wild rice</name>
    <dbReference type="NCBI Taxonomy" id="103762"/>
    <lineage>
        <taxon>Eukaryota</taxon>
        <taxon>Viridiplantae</taxon>
        <taxon>Streptophyta</taxon>
        <taxon>Embryophyta</taxon>
        <taxon>Tracheophyta</taxon>
        <taxon>Spermatophyta</taxon>
        <taxon>Magnoliopsida</taxon>
        <taxon>Liliopsida</taxon>
        <taxon>Poales</taxon>
        <taxon>Poaceae</taxon>
        <taxon>BOP clade</taxon>
        <taxon>Oryzoideae</taxon>
        <taxon>Oryzeae</taxon>
        <taxon>Zizaniinae</taxon>
        <taxon>Zizania</taxon>
    </lineage>
</organism>
<gene>
    <name evidence="2" type="ORF">GUJ93_ZPchr0006g45694</name>
</gene>
<reference evidence="2" key="2">
    <citation type="submission" date="2021-02" db="EMBL/GenBank/DDBJ databases">
        <authorList>
            <person name="Kimball J.A."/>
            <person name="Haas M.W."/>
            <person name="Macchietto M."/>
            <person name="Kono T."/>
            <person name="Duquette J."/>
            <person name="Shao M."/>
        </authorList>
    </citation>
    <scope>NUCLEOTIDE SEQUENCE</scope>
    <source>
        <tissue evidence="2">Fresh leaf tissue</tissue>
    </source>
</reference>